<gene>
    <name evidence="2" type="primary">aes</name>
    <name evidence="2" type="ORF">GCM10012275_07190</name>
</gene>
<sequence length="308" mass="32424">MGARRLLHSLVALTLALVLGDDVAQAAERKPTGPVQPNIVAAATFSLFNPTIAPPGTNDWNCRPSPEHPNPVLLSNGTNANAYANWANLSQKLADAGFCVFAGNFGGAPGGVVQTVGPIAETARQLAAFGDRILRVTGAKKLDVVGYSQGGMSPRYWIKNLGGDKKIGRLIGLSPSNYGTESSKSLGTLRLISAVNDVLGVDCPACDEQEADSAFLADLNAGGDTIPDVEYTVIQTRYDDVVTPHTNAFLKPAPNVRNILVQDVCGQDLTDHVGIPYDPITQQLVLNALGPANAKKPICRFVPPVFSG</sequence>
<comment type="caution">
    <text evidence="2">The sequence shown here is derived from an EMBL/GenBank/DDBJ whole genome shotgun (WGS) entry which is preliminary data.</text>
</comment>
<protein>
    <submittedName>
        <fullName evidence="2">Lipase</fullName>
    </submittedName>
</protein>
<keyword evidence="3" id="KW-1185">Reference proteome</keyword>
<dbReference type="GO" id="GO:0016787">
    <property type="term" value="F:hydrolase activity"/>
    <property type="evidence" value="ECO:0007669"/>
    <property type="project" value="InterPro"/>
</dbReference>
<name>A0A8J3FSI5_9PSEU</name>
<reference evidence="2" key="1">
    <citation type="journal article" date="2014" name="Int. J. Syst. Evol. Microbiol.">
        <title>Complete genome sequence of Corynebacterium casei LMG S-19264T (=DSM 44701T), isolated from a smear-ripened cheese.</title>
        <authorList>
            <consortium name="US DOE Joint Genome Institute (JGI-PGF)"/>
            <person name="Walter F."/>
            <person name="Albersmeier A."/>
            <person name="Kalinowski J."/>
            <person name="Ruckert C."/>
        </authorList>
    </citation>
    <scope>NUCLEOTIDE SEQUENCE</scope>
    <source>
        <strain evidence="2">CGMCC 4.5737</strain>
    </source>
</reference>
<dbReference type="RefSeq" id="WP_189053782.1">
    <property type="nucleotide sequence ID" value="NZ_BMMK01000002.1"/>
</dbReference>
<feature type="signal peptide" evidence="1">
    <location>
        <begin position="1"/>
        <end position="26"/>
    </location>
</feature>
<dbReference type="Proteomes" id="UP000637578">
    <property type="component" value="Unassembled WGS sequence"/>
</dbReference>
<organism evidence="2 3">
    <name type="scientific">Longimycelium tulufanense</name>
    <dbReference type="NCBI Taxonomy" id="907463"/>
    <lineage>
        <taxon>Bacteria</taxon>
        <taxon>Bacillati</taxon>
        <taxon>Actinomycetota</taxon>
        <taxon>Actinomycetes</taxon>
        <taxon>Pseudonocardiales</taxon>
        <taxon>Pseudonocardiaceae</taxon>
        <taxon>Longimycelium</taxon>
    </lineage>
</organism>
<dbReference type="Gene3D" id="3.40.50.1820">
    <property type="entry name" value="alpha/beta hydrolase"/>
    <property type="match status" value="1"/>
</dbReference>
<dbReference type="GO" id="GO:0016042">
    <property type="term" value="P:lipid catabolic process"/>
    <property type="evidence" value="ECO:0007669"/>
    <property type="project" value="InterPro"/>
</dbReference>
<dbReference type="EMBL" id="BMMK01000002">
    <property type="protein sequence ID" value="GGM38840.1"/>
    <property type="molecule type" value="Genomic_DNA"/>
</dbReference>
<dbReference type="InterPro" id="IPR029058">
    <property type="entry name" value="AB_hydrolase_fold"/>
</dbReference>
<dbReference type="AlphaFoldDB" id="A0A8J3FSI5"/>
<dbReference type="Pfam" id="PF01674">
    <property type="entry name" value="Lipase_2"/>
    <property type="match status" value="1"/>
</dbReference>
<dbReference type="PANTHER" id="PTHR37574">
    <property type="entry name" value="LIPASE B"/>
    <property type="match status" value="1"/>
</dbReference>
<dbReference type="InterPro" id="IPR002918">
    <property type="entry name" value="Lipase_EstA/Esterase_EstB"/>
</dbReference>
<keyword evidence="1" id="KW-0732">Signal</keyword>
<evidence type="ECO:0000313" key="2">
    <source>
        <dbReference type="EMBL" id="GGM38840.1"/>
    </source>
</evidence>
<evidence type="ECO:0000256" key="1">
    <source>
        <dbReference type="SAM" id="SignalP"/>
    </source>
</evidence>
<evidence type="ECO:0000313" key="3">
    <source>
        <dbReference type="Proteomes" id="UP000637578"/>
    </source>
</evidence>
<accession>A0A8J3FSI5</accession>
<proteinExistence type="predicted"/>
<dbReference type="InterPro" id="IPR053228">
    <property type="entry name" value="Stereospecific_Lipase"/>
</dbReference>
<reference evidence="2" key="2">
    <citation type="submission" date="2020-09" db="EMBL/GenBank/DDBJ databases">
        <authorList>
            <person name="Sun Q."/>
            <person name="Zhou Y."/>
        </authorList>
    </citation>
    <scope>NUCLEOTIDE SEQUENCE</scope>
    <source>
        <strain evidence="2">CGMCC 4.5737</strain>
    </source>
</reference>
<dbReference type="PANTHER" id="PTHR37574:SF1">
    <property type="entry name" value="LIPASE B"/>
    <property type="match status" value="1"/>
</dbReference>
<dbReference type="SUPFAM" id="SSF53474">
    <property type="entry name" value="alpha/beta-Hydrolases"/>
    <property type="match status" value="1"/>
</dbReference>
<feature type="chain" id="PRO_5035208696" evidence="1">
    <location>
        <begin position="27"/>
        <end position="308"/>
    </location>
</feature>